<keyword evidence="3" id="KW-0732">Signal</keyword>
<proteinExistence type="inferred from homology"/>
<dbReference type="GeneID" id="33320563"/>
<dbReference type="PANTHER" id="PTHR43649">
    <property type="entry name" value="ARABINOSE-BINDING PROTEIN-RELATED"/>
    <property type="match status" value="1"/>
</dbReference>
<dbReference type="Gene3D" id="3.40.190.10">
    <property type="entry name" value="Periplasmic binding protein-like II"/>
    <property type="match status" value="2"/>
</dbReference>
<dbReference type="InterPro" id="IPR006059">
    <property type="entry name" value="SBP"/>
</dbReference>
<keyword evidence="6" id="KW-1185">Reference proteome</keyword>
<evidence type="ECO:0000256" key="1">
    <source>
        <dbReference type="ARBA" id="ARBA00008520"/>
    </source>
</evidence>
<dbReference type="CDD" id="cd14750">
    <property type="entry name" value="PBP2_TMBP"/>
    <property type="match status" value="1"/>
</dbReference>
<dbReference type="AlphaFoldDB" id="A0A2Z2MAJ1"/>
<accession>A0A2Z2MAJ1</accession>
<dbReference type="SUPFAM" id="SSF53850">
    <property type="entry name" value="Periplasmic binding protein-like II"/>
    <property type="match status" value="1"/>
</dbReference>
<evidence type="ECO:0000256" key="2">
    <source>
        <dbReference type="ARBA" id="ARBA00022448"/>
    </source>
</evidence>
<dbReference type="PROSITE" id="PS51257">
    <property type="entry name" value="PROKAR_LIPOPROTEIN"/>
    <property type="match status" value="1"/>
</dbReference>
<dbReference type="Pfam" id="PF01547">
    <property type="entry name" value="SBP_bac_1"/>
    <property type="match status" value="1"/>
</dbReference>
<dbReference type="KEGG" id="tprf:A3L09_09060"/>
<dbReference type="PANTHER" id="PTHR43649:SF34">
    <property type="entry name" value="ABC TRANSPORTER PERIPLASMIC-BINDING PROTEIN YCJN-RELATED"/>
    <property type="match status" value="1"/>
</dbReference>
<dbReference type="OrthoDB" id="18034at2157"/>
<keyword evidence="2" id="KW-0813">Transport</keyword>
<feature type="compositionally biased region" description="Low complexity" evidence="4">
    <location>
        <begin position="36"/>
        <end position="53"/>
    </location>
</feature>
<reference evidence="5 6" key="1">
    <citation type="submission" date="2016-03" db="EMBL/GenBank/DDBJ databases">
        <title>Complete genome sequence of Thermococcus profundus strain DT5432.</title>
        <authorList>
            <person name="Oger P.M."/>
        </authorList>
    </citation>
    <scope>NUCLEOTIDE SEQUENCE [LARGE SCALE GENOMIC DNA]</scope>
    <source>
        <strain evidence="5 6">DT 5432</strain>
    </source>
</reference>
<dbReference type="Proteomes" id="UP000250179">
    <property type="component" value="Chromosome"/>
</dbReference>
<evidence type="ECO:0000256" key="3">
    <source>
        <dbReference type="ARBA" id="ARBA00022729"/>
    </source>
</evidence>
<dbReference type="RefSeq" id="WP_088858653.1">
    <property type="nucleotide sequence ID" value="NZ_CP014862.1"/>
</dbReference>
<evidence type="ECO:0000313" key="5">
    <source>
        <dbReference type="EMBL" id="ASJ03397.1"/>
    </source>
</evidence>
<protein>
    <submittedName>
        <fullName evidence="5">Transcriptional antiterminator</fullName>
    </submittedName>
</protein>
<dbReference type="InterPro" id="IPR050490">
    <property type="entry name" value="Bact_solute-bd_prot1"/>
</dbReference>
<dbReference type="EMBL" id="CP014862">
    <property type="protein sequence ID" value="ASJ03397.1"/>
    <property type="molecule type" value="Genomic_DNA"/>
</dbReference>
<gene>
    <name evidence="5" type="ORF">A3L09_09060</name>
</gene>
<sequence length="465" mass="51692">MRALPKSGILSLLLVALVVFSVVASGCIGGGGGGNTTSSPSKTTSSSSGKTTTQSPKLSGKIVFAVGGAPNEIEYWKGVIAAFEKKYPGVKVELKRQATDTDQRRLDLVNALRAKSSDPDVFLMDVAWLGQFISSGWLEPLDSYVQKDNYDLSVFFQSVVNLADKQNGKLWALPVYVDAGLLYYRKDLLQKYGYDNPPETWDQLVDMAQKIQQGERGSNSNFWGFVWQGKQYEGLVCDFVEYVYSNGGELGHFENGKWVPTLNKPENVQALQFMVDLIHKYKISPPNTYTEMTEEPVRLTFQQGNAAFERNWPYAWGLHNANDSPVRGKVGISPLPHFPGHKSAATLGGWHIGISRYSDNKELAWAFVKFVESYEQQKGFAIHLGWNPGRTDVYNDQDVLKAAPHLKNLRSVFENAVPRPIVPYYPQLSQIIQKYVNAALAGSMSPQDALDQAQKEAGDLVKQYS</sequence>
<feature type="region of interest" description="Disordered" evidence="4">
    <location>
        <begin position="31"/>
        <end position="55"/>
    </location>
</feature>
<name>A0A2Z2MAJ1_THEPR</name>
<organism evidence="5 6">
    <name type="scientific">Thermococcus profundus</name>
    <dbReference type="NCBI Taxonomy" id="49899"/>
    <lineage>
        <taxon>Archaea</taxon>
        <taxon>Methanobacteriati</taxon>
        <taxon>Methanobacteriota</taxon>
        <taxon>Thermococci</taxon>
        <taxon>Thermococcales</taxon>
        <taxon>Thermococcaceae</taxon>
        <taxon>Thermococcus</taxon>
    </lineage>
</organism>
<evidence type="ECO:0000256" key="4">
    <source>
        <dbReference type="SAM" id="MobiDB-lite"/>
    </source>
</evidence>
<evidence type="ECO:0000313" key="6">
    <source>
        <dbReference type="Proteomes" id="UP000250179"/>
    </source>
</evidence>
<comment type="similarity">
    <text evidence="1">Belongs to the bacterial solute-binding protein 1 family.</text>
</comment>